<reference evidence="1" key="2">
    <citation type="submission" date="2023-06" db="EMBL/GenBank/DDBJ databases">
        <authorList>
            <consortium name="Lawrence Berkeley National Laboratory"/>
            <person name="Haridas S."/>
            <person name="Hensen N."/>
            <person name="Bonometti L."/>
            <person name="Westerberg I."/>
            <person name="Brannstrom I.O."/>
            <person name="Guillou S."/>
            <person name="Cros-Aarteil S."/>
            <person name="Calhoun S."/>
            <person name="Kuo A."/>
            <person name="Mondo S."/>
            <person name="Pangilinan J."/>
            <person name="Riley R."/>
            <person name="Labutti K."/>
            <person name="Andreopoulos B."/>
            <person name="Lipzen A."/>
            <person name="Chen C."/>
            <person name="Yanf M."/>
            <person name="Daum C."/>
            <person name="Ng V."/>
            <person name="Clum A."/>
            <person name="Steindorff A."/>
            <person name="Ohm R."/>
            <person name="Martin F."/>
            <person name="Silar P."/>
            <person name="Natvig D."/>
            <person name="Lalanne C."/>
            <person name="Gautier V."/>
            <person name="Ament-Velasquez S.L."/>
            <person name="Kruys A."/>
            <person name="Hutchinson M.I."/>
            <person name="Powell A.J."/>
            <person name="Barry K."/>
            <person name="Miller A.N."/>
            <person name="Grigoriev I.V."/>
            <person name="Debuchy R."/>
            <person name="Gladieux P."/>
            <person name="Thoren M.H."/>
            <person name="Johannesson H."/>
        </authorList>
    </citation>
    <scope>NUCLEOTIDE SEQUENCE</scope>
    <source>
        <strain evidence="1">CBS 955.72</strain>
    </source>
</reference>
<accession>A0AAJ0H7T8</accession>
<evidence type="ECO:0000313" key="2">
    <source>
        <dbReference type="Proteomes" id="UP001275084"/>
    </source>
</evidence>
<reference evidence="1" key="1">
    <citation type="journal article" date="2023" name="Mol. Phylogenet. Evol.">
        <title>Genome-scale phylogeny and comparative genomics of the fungal order Sordariales.</title>
        <authorList>
            <person name="Hensen N."/>
            <person name="Bonometti L."/>
            <person name="Westerberg I."/>
            <person name="Brannstrom I.O."/>
            <person name="Guillou S."/>
            <person name="Cros-Aarteil S."/>
            <person name="Calhoun S."/>
            <person name="Haridas S."/>
            <person name="Kuo A."/>
            <person name="Mondo S."/>
            <person name="Pangilinan J."/>
            <person name="Riley R."/>
            <person name="LaButti K."/>
            <person name="Andreopoulos B."/>
            <person name="Lipzen A."/>
            <person name="Chen C."/>
            <person name="Yan M."/>
            <person name="Daum C."/>
            <person name="Ng V."/>
            <person name="Clum A."/>
            <person name="Steindorff A."/>
            <person name="Ohm R.A."/>
            <person name="Martin F."/>
            <person name="Silar P."/>
            <person name="Natvig D.O."/>
            <person name="Lalanne C."/>
            <person name="Gautier V."/>
            <person name="Ament-Velasquez S.L."/>
            <person name="Kruys A."/>
            <person name="Hutchinson M.I."/>
            <person name="Powell A.J."/>
            <person name="Barry K."/>
            <person name="Miller A.N."/>
            <person name="Grigoriev I.V."/>
            <person name="Debuchy R."/>
            <person name="Gladieux P."/>
            <person name="Hiltunen Thoren M."/>
            <person name="Johannesson H."/>
        </authorList>
    </citation>
    <scope>NUCLEOTIDE SEQUENCE</scope>
    <source>
        <strain evidence="1">CBS 955.72</strain>
    </source>
</reference>
<evidence type="ECO:0000313" key="1">
    <source>
        <dbReference type="EMBL" id="KAK3341856.1"/>
    </source>
</evidence>
<dbReference type="AlphaFoldDB" id="A0AAJ0H7T8"/>
<gene>
    <name evidence="1" type="ORF">B0T25DRAFT_574182</name>
</gene>
<name>A0AAJ0H7T8_9PEZI</name>
<comment type="caution">
    <text evidence="1">The sequence shown here is derived from an EMBL/GenBank/DDBJ whole genome shotgun (WGS) entry which is preliminary data.</text>
</comment>
<keyword evidence="2" id="KW-1185">Reference proteome</keyword>
<organism evidence="1 2">
    <name type="scientific">Lasiosphaeria hispida</name>
    <dbReference type="NCBI Taxonomy" id="260671"/>
    <lineage>
        <taxon>Eukaryota</taxon>
        <taxon>Fungi</taxon>
        <taxon>Dikarya</taxon>
        <taxon>Ascomycota</taxon>
        <taxon>Pezizomycotina</taxon>
        <taxon>Sordariomycetes</taxon>
        <taxon>Sordariomycetidae</taxon>
        <taxon>Sordariales</taxon>
        <taxon>Lasiosphaeriaceae</taxon>
        <taxon>Lasiosphaeria</taxon>
    </lineage>
</organism>
<protein>
    <submittedName>
        <fullName evidence="1">Uncharacterized protein</fullName>
    </submittedName>
</protein>
<proteinExistence type="predicted"/>
<dbReference type="Proteomes" id="UP001275084">
    <property type="component" value="Unassembled WGS sequence"/>
</dbReference>
<dbReference type="EMBL" id="JAUIQD010000008">
    <property type="protein sequence ID" value="KAK3341856.1"/>
    <property type="molecule type" value="Genomic_DNA"/>
</dbReference>
<sequence>MFIIGVDVPTCYGRITYGGQSGLLLQVLEGNSLASIQAMLLELDELARRLLEAYRKLYALGVRQEDPQLGNFQLITGLGDAV</sequence>